<feature type="domain" description="C3H1-type" evidence="6">
    <location>
        <begin position="383"/>
        <end position="411"/>
    </location>
</feature>
<dbReference type="Proteomes" id="UP000783686">
    <property type="component" value="Unassembled WGS sequence"/>
</dbReference>
<dbReference type="PANTHER" id="PTHR12547:SF18">
    <property type="entry name" value="PROTEIN TIS11"/>
    <property type="match status" value="1"/>
</dbReference>
<organism evidence="7 8">
    <name type="scientific">Bursaphelenchus okinawaensis</name>
    <dbReference type="NCBI Taxonomy" id="465554"/>
    <lineage>
        <taxon>Eukaryota</taxon>
        <taxon>Metazoa</taxon>
        <taxon>Ecdysozoa</taxon>
        <taxon>Nematoda</taxon>
        <taxon>Chromadorea</taxon>
        <taxon>Rhabditida</taxon>
        <taxon>Tylenchina</taxon>
        <taxon>Tylenchomorpha</taxon>
        <taxon>Aphelenchoidea</taxon>
        <taxon>Aphelenchoididae</taxon>
        <taxon>Bursaphelenchus</taxon>
    </lineage>
</organism>
<dbReference type="SUPFAM" id="SSF90229">
    <property type="entry name" value="CCCH zinc finger"/>
    <property type="match status" value="2"/>
</dbReference>
<dbReference type="InterPro" id="IPR000571">
    <property type="entry name" value="Znf_CCCH"/>
</dbReference>
<dbReference type="InterPro" id="IPR036855">
    <property type="entry name" value="Znf_CCCH_sf"/>
</dbReference>
<dbReference type="EMBL" id="CAJFDH010000001">
    <property type="protein sequence ID" value="CAD5205623.1"/>
    <property type="molecule type" value="Genomic_DNA"/>
</dbReference>
<evidence type="ECO:0000313" key="8">
    <source>
        <dbReference type="Proteomes" id="UP000614601"/>
    </source>
</evidence>
<dbReference type="EMBL" id="CAJFCW020000001">
    <property type="protein sequence ID" value="CAG9078415.1"/>
    <property type="molecule type" value="Genomic_DNA"/>
</dbReference>
<evidence type="ECO:0000259" key="6">
    <source>
        <dbReference type="PROSITE" id="PS50103"/>
    </source>
</evidence>
<evidence type="ECO:0000256" key="2">
    <source>
        <dbReference type="ARBA" id="ARBA00022737"/>
    </source>
</evidence>
<accession>A0A811JQK4</accession>
<name>A0A811JQK4_9BILA</name>
<feature type="zinc finger region" description="C3H1-type" evidence="5">
    <location>
        <begin position="344"/>
        <end position="372"/>
    </location>
</feature>
<feature type="zinc finger region" description="C3H1-type" evidence="5">
    <location>
        <begin position="383"/>
        <end position="411"/>
    </location>
</feature>
<dbReference type="OrthoDB" id="5844568at2759"/>
<dbReference type="Pfam" id="PF00642">
    <property type="entry name" value="zf-CCCH"/>
    <property type="match status" value="2"/>
</dbReference>
<dbReference type="InterPro" id="IPR045877">
    <property type="entry name" value="ZFP36-like"/>
</dbReference>
<evidence type="ECO:0000313" key="7">
    <source>
        <dbReference type="EMBL" id="CAD5205623.1"/>
    </source>
</evidence>
<sequence>MQSSTEYPSAMASSPEIPTPLDVSGFVSYRIAMEISSQAILAAENRKNFEKAKQAKCNAIEASQTQAVDEAASQTQEPTQVQLQNLAQQQMALYHQQQMAYYAYMMAQQHQAIMMAQYQQQLHLQHLYNVQHSVNIPEPNVASNINLYPTPCTSTEPADSLPTSWTPPLHCSTPLEQAILIASSANTTASVDSSLNDSKNLQHSAVFSAKTKKNQKPLKHKENYSETEEELVQLNDEHMTHVVGYVANLFEADESKVSPVSSSKFERISYEDQQKHVNFDSKKLMMKSTMRTQGIQLLNGDVFPVMKNQPIWPMYAAQPVKEINENVPQEIVYSSLRLKRHNRNYKTEMCKNVSDGSECPRGEACGFAHNKEELRELSSNNTINSTKLCRAYSTTGFCLYGDKCRFQHKFLNGIV</sequence>
<dbReference type="PROSITE" id="PS50103">
    <property type="entry name" value="ZF_C3H1"/>
    <property type="match status" value="2"/>
</dbReference>
<gene>
    <name evidence="7" type="ORF">BOKJ2_LOCUS307</name>
</gene>
<dbReference type="GO" id="GO:0043186">
    <property type="term" value="C:P granule"/>
    <property type="evidence" value="ECO:0007669"/>
    <property type="project" value="UniProtKB-ARBA"/>
</dbReference>
<keyword evidence="2" id="KW-0677">Repeat</keyword>
<reference evidence="7" key="1">
    <citation type="submission" date="2020-09" db="EMBL/GenBank/DDBJ databases">
        <authorList>
            <person name="Kikuchi T."/>
        </authorList>
    </citation>
    <scope>NUCLEOTIDE SEQUENCE</scope>
    <source>
        <strain evidence="7">SH1</strain>
    </source>
</reference>
<dbReference type="PANTHER" id="PTHR12547">
    <property type="entry name" value="CCCH ZINC FINGER/TIS11-RELATED"/>
    <property type="match status" value="1"/>
</dbReference>
<keyword evidence="8" id="KW-1185">Reference proteome</keyword>
<comment type="caution">
    <text evidence="7">The sequence shown here is derived from an EMBL/GenBank/DDBJ whole genome shotgun (WGS) entry which is preliminary data.</text>
</comment>
<dbReference type="Proteomes" id="UP000614601">
    <property type="component" value="Unassembled WGS sequence"/>
</dbReference>
<evidence type="ECO:0000256" key="5">
    <source>
        <dbReference type="PROSITE-ProRule" id="PRU00723"/>
    </source>
</evidence>
<evidence type="ECO:0000256" key="1">
    <source>
        <dbReference type="ARBA" id="ARBA00022723"/>
    </source>
</evidence>
<dbReference type="Gene3D" id="4.10.1000.10">
    <property type="entry name" value="Zinc finger, CCCH-type"/>
    <property type="match status" value="2"/>
</dbReference>
<feature type="domain" description="C3H1-type" evidence="6">
    <location>
        <begin position="344"/>
        <end position="372"/>
    </location>
</feature>
<proteinExistence type="predicted"/>
<dbReference type="SMART" id="SM00356">
    <property type="entry name" value="ZnF_C3H1"/>
    <property type="match status" value="2"/>
</dbReference>
<dbReference type="GO" id="GO:0008270">
    <property type="term" value="F:zinc ion binding"/>
    <property type="evidence" value="ECO:0007669"/>
    <property type="project" value="UniProtKB-KW"/>
</dbReference>
<evidence type="ECO:0000256" key="4">
    <source>
        <dbReference type="ARBA" id="ARBA00022833"/>
    </source>
</evidence>
<keyword evidence="4 5" id="KW-0862">Zinc</keyword>
<keyword evidence="3 5" id="KW-0863">Zinc-finger</keyword>
<dbReference type="GO" id="GO:0003729">
    <property type="term" value="F:mRNA binding"/>
    <property type="evidence" value="ECO:0007669"/>
    <property type="project" value="InterPro"/>
</dbReference>
<keyword evidence="1 5" id="KW-0479">Metal-binding</keyword>
<protein>
    <recommendedName>
        <fullName evidence="6">C3H1-type domain-containing protein</fullName>
    </recommendedName>
</protein>
<dbReference type="AlphaFoldDB" id="A0A811JQK4"/>
<evidence type="ECO:0000256" key="3">
    <source>
        <dbReference type="ARBA" id="ARBA00022771"/>
    </source>
</evidence>